<dbReference type="NCBIfam" id="NF001126">
    <property type="entry name" value="PRK00139.1-4"/>
    <property type="match status" value="1"/>
</dbReference>
<dbReference type="Gene3D" id="3.40.1390.10">
    <property type="entry name" value="MurE/MurF, N-terminal domain"/>
    <property type="match status" value="1"/>
</dbReference>
<dbReference type="NCBIfam" id="TIGR01085">
    <property type="entry name" value="murE"/>
    <property type="match status" value="1"/>
</dbReference>
<dbReference type="Gene3D" id="3.90.190.20">
    <property type="entry name" value="Mur ligase, C-terminal domain"/>
    <property type="match status" value="1"/>
</dbReference>
<dbReference type="InterPro" id="IPR005761">
    <property type="entry name" value="UDP-N-AcMur-Glu-dNH2Pim_ligase"/>
</dbReference>
<feature type="binding site" evidence="7">
    <location>
        <position position="462"/>
    </location>
    <ligand>
        <name>meso-2,6-diaminopimelate</name>
        <dbReference type="ChEBI" id="CHEBI:57791"/>
    </ligand>
</feature>
<evidence type="ECO:0000256" key="2">
    <source>
        <dbReference type="ARBA" id="ARBA00022618"/>
    </source>
</evidence>
<dbReference type="Gene3D" id="3.40.1190.10">
    <property type="entry name" value="Mur-like, catalytic domain"/>
    <property type="match status" value="1"/>
</dbReference>
<evidence type="ECO:0000259" key="9">
    <source>
        <dbReference type="Pfam" id="PF01225"/>
    </source>
</evidence>
<dbReference type="NCBIfam" id="NF001124">
    <property type="entry name" value="PRK00139.1-2"/>
    <property type="match status" value="1"/>
</dbReference>
<dbReference type="GO" id="GO:0000287">
    <property type="term" value="F:magnesium ion binding"/>
    <property type="evidence" value="ECO:0007669"/>
    <property type="project" value="UniProtKB-UniRule"/>
</dbReference>
<comment type="caution">
    <text evidence="7">Lacks conserved residue(s) required for the propagation of feature annotation.</text>
</comment>
<keyword evidence="4 7" id="KW-0573">Peptidoglycan synthesis</keyword>
<dbReference type="GO" id="GO:0071555">
    <property type="term" value="P:cell wall organization"/>
    <property type="evidence" value="ECO:0007669"/>
    <property type="project" value="UniProtKB-KW"/>
</dbReference>
<evidence type="ECO:0000256" key="4">
    <source>
        <dbReference type="ARBA" id="ARBA00022984"/>
    </source>
</evidence>
<feature type="binding site" evidence="7">
    <location>
        <position position="458"/>
    </location>
    <ligand>
        <name>meso-2,6-diaminopimelate</name>
        <dbReference type="ChEBI" id="CHEBI:57791"/>
    </ligand>
</feature>
<evidence type="ECO:0000313" key="12">
    <source>
        <dbReference type="EMBL" id="GCD77931.1"/>
    </source>
</evidence>
<feature type="binding site" evidence="7">
    <location>
        <begin position="156"/>
        <end position="157"/>
    </location>
    <ligand>
        <name>UDP-N-acetyl-alpha-D-muramoyl-L-alanyl-D-glutamate</name>
        <dbReference type="ChEBI" id="CHEBI:83900"/>
    </ligand>
</feature>
<evidence type="ECO:0000313" key="13">
    <source>
        <dbReference type="Proteomes" id="UP000286715"/>
    </source>
</evidence>
<evidence type="ECO:0000256" key="1">
    <source>
        <dbReference type="ARBA" id="ARBA00005898"/>
    </source>
</evidence>
<comment type="cofactor">
    <cofactor evidence="7">
        <name>Mg(2+)</name>
        <dbReference type="ChEBI" id="CHEBI:18420"/>
    </cofactor>
</comment>
<keyword evidence="7 12" id="KW-0436">Ligase</keyword>
<dbReference type="PANTHER" id="PTHR23135">
    <property type="entry name" value="MUR LIGASE FAMILY MEMBER"/>
    <property type="match status" value="1"/>
</dbReference>
<dbReference type="InterPro" id="IPR004101">
    <property type="entry name" value="Mur_ligase_C"/>
</dbReference>
<dbReference type="GO" id="GO:0009252">
    <property type="term" value="P:peptidoglycan biosynthetic process"/>
    <property type="evidence" value="ECO:0007669"/>
    <property type="project" value="UniProtKB-UniRule"/>
</dbReference>
<feature type="modified residue" description="N6-carboxylysine" evidence="7">
    <location>
        <position position="223"/>
    </location>
</feature>
<dbReference type="GO" id="GO:0008765">
    <property type="term" value="F:UDP-N-acetylmuramoylalanyl-D-glutamate-2,6-diaminopimelate ligase activity"/>
    <property type="evidence" value="ECO:0007669"/>
    <property type="project" value="UniProtKB-UniRule"/>
</dbReference>
<evidence type="ECO:0000259" key="10">
    <source>
        <dbReference type="Pfam" id="PF02875"/>
    </source>
</evidence>
<dbReference type="GO" id="GO:0051301">
    <property type="term" value="P:cell division"/>
    <property type="evidence" value="ECO:0007669"/>
    <property type="project" value="UniProtKB-KW"/>
</dbReference>
<dbReference type="GO" id="GO:0008360">
    <property type="term" value="P:regulation of cell shape"/>
    <property type="evidence" value="ECO:0007669"/>
    <property type="project" value="UniProtKB-KW"/>
</dbReference>
<dbReference type="UniPathway" id="UPA00219"/>
<comment type="function">
    <text evidence="7">Catalyzes the addition of meso-diaminopimelic acid to the nucleotide precursor UDP-N-acetylmuramoyl-L-alanyl-D-glutamate (UMAG) in the biosynthesis of bacterial cell-wall peptidoglycan.</text>
</comment>
<keyword evidence="13" id="KW-1185">Reference proteome</keyword>
<dbReference type="InterPro" id="IPR036565">
    <property type="entry name" value="Mur-like_cat_sf"/>
</dbReference>
<evidence type="ECO:0000256" key="8">
    <source>
        <dbReference type="RuleBase" id="RU004135"/>
    </source>
</evidence>
<dbReference type="Pfam" id="PF01225">
    <property type="entry name" value="Mur_ligase"/>
    <property type="match status" value="1"/>
</dbReference>
<dbReference type="SUPFAM" id="SSF63418">
    <property type="entry name" value="MurE/MurF N-terminal domain"/>
    <property type="match status" value="1"/>
</dbReference>
<dbReference type="RefSeq" id="WP_124397996.1">
    <property type="nucleotide sequence ID" value="NZ_BHZE01000013.1"/>
</dbReference>
<feature type="binding site" evidence="7">
    <location>
        <position position="381"/>
    </location>
    <ligand>
        <name>meso-2,6-diaminopimelate</name>
        <dbReference type="ChEBI" id="CHEBI:57791"/>
    </ligand>
</feature>
<dbReference type="EMBL" id="BHZE01000013">
    <property type="protein sequence ID" value="GCD77931.1"/>
    <property type="molecule type" value="Genomic_DNA"/>
</dbReference>
<keyword evidence="7" id="KW-0460">Magnesium</keyword>
<dbReference type="Pfam" id="PF08245">
    <property type="entry name" value="Mur_ligase_M"/>
    <property type="match status" value="1"/>
</dbReference>
<dbReference type="EC" id="6.3.2.13" evidence="7"/>
<dbReference type="HAMAP" id="MF_00208">
    <property type="entry name" value="MurE"/>
    <property type="match status" value="1"/>
</dbReference>
<evidence type="ECO:0000256" key="7">
    <source>
        <dbReference type="HAMAP-Rule" id="MF_00208"/>
    </source>
</evidence>
<dbReference type="PANTHER" id="PTHR23135:SF4">
    <property type="entry name" value="UDP-N-ACETYLMURAMOYL-L-ALANYL-D-GLUTAMATE--2,6-DIAMINOPIMELATE LIGASE MURE HOMOLOG, CHLOROPLASTIC"/>
    <property type="match status" value="1"/>
</dbReference>
<comment type="PTM">
    <text evidence="7">Carboxylation is probably crucial for Mg(2+) binding and, consequently, for the gamma-phosphate positioning of ATP.</text>
</comment>
<gene>
    <name evidence="7 12" type="primary">murE</name>
    <name evidence="12" type="ORF">JCM31826_14130</name>
</gene>
<keyword evidence="3 7" id="KW-0133">Cell shape</keyword>
<dbReference type="SUPFAM" id="SSF53623">
    <property type="entry name" value="MurD-like peptide ligases, catalytic domain"/>
    <property type="match status" value="1"/>
</dbReference>
<feature type="binding site" evidence="7">
    <location>
        <position position="191"/>
    </location>
    <ligand>
        <name>UDP-N-acetyl-alpha-D-muramoyl-L-alanyl-D-glutamate</name>
        <dbReference type="ChEBI" id="CHEBI:83900"/>
    </ligand>
</feature>
<dbReference type="Pfam" id="PF02875">
    <property type="entry name" value="Mur_ligase_C"/>
    <property type="match status" value="1"/>
</dbReference>
<dbReference type="Proteomes" id="UP000286715">
    <property type="component" value="Unassembled WGS sequence"/>
</dbReference>
<dbReference type="GO" id="GO:0005524">
    <property type="term" value="F:ATP binding"/>
    <property type="evidence" value="ECO:0007669"/>
    <property type="project" value="UniProtKB-UniRule"/>
</dbReference>
<evidence type="ECO:0000256" key="3">
    <source>
        <dbReference type="ARBA" id="ARBA00022960"/>
    </source>
</evidence>
<dbReference type="InterPro" id="IPR035911">
    <property type="entry name" value="MurE/MurF_N"/>
</dbReference>
<feature type="binding site" evidence="7">
    <location>
        <position position="189"/>
    </location>
    <ligand>
        <name>UDP-N-acetyl-alpha-D-muramoyl-L-alanyl-D-glutamate</name>
        <dbReference type="ChEBI" id="CHEBI:83900"/>
    </ligand>
</feature>
<keyword evidence="7" id="KW-0963">Cytoplasm</keyword>
<dbReference type="AlphaFoldDB" id="A0A401XLQ7"/>
<keyword evidence="6 7" id="KW-0961">Cell wall biogenesis/degradation</keyword>
<name>A0A401XLQ7_9FLAO</name>
<dbReference type="GO" id="GO:0005737">
    <property type="term" value="C:cytoplasm"/>
    <property type="evidence" value="ECO:0007669"/>
    <property type="project" value="UniProtKB-SubCell"/>
</dbReference>
<evidence type="ECO:0000256" key="5">
    <source>
        <dbReference type="ARBA" id="ARBA00023306"/>
    </source>
</evidence>
<feature type="binding site" evidence="7">
    <location>
        <begin position="405"/>
        <end position="408"/>
    </location>
    <ligand>
        <name>meso-2,6-diaminopimelate</name>
        <dbReference type="ChEBI" id="CHEBI:57791"/>
    </ligand>
</feature>
<keyword evidence="7" id="KW-0547">Nucleotide-binding</keyword>
<feature type="short sequence motif" description="Meso-diaminopimelate recognition motif" evidence="7">
    <location>
        <begin position="405"/>
        <end position="408"/>
    </location>
</feature>
<comment type="pathway">
    <text evidence="7 8">Cell wall biogenesis; peptidoglycan biosynthesis.</text>
</comment>
<dbReference type="InterPro" id="IPR013221">
    <property type="entry name" value="Mur_ligase_cen"/>
</dbReference>
<comment type="catalytic activity">
    <reaction evidence="7">
        <text>UDP-N-acetyl-alpha-D-muramoyl-L-alanyl-D-glutamate + meso-2,6-diaminopimelate + ATP = UDP-N-acetyl-alpha-D-muramoyl-L-alanyl-gamma-D-glutamyl-meso-2,6-diaminopimelate + ADP + phosphate + H(+)</text>
        <dbReference type="Rhea" id="RHEA:23676"/>
        <dbReference type="ChEBI" id="CHEBI:15378"/>
        <dbReference type="ChEBI" id="CHEBI:30616"/>
        <dbReference type="ChEBI" id="CHEBI:43474"/>
        <dbReference type="ChEBI" id="CHEBI:57791"/>
        <dbReference type="ChEBI" id="CHEBI:83900"/>
        <dbReference type="ChEBI" id="CHEBI:83905"/>
        <dbReference type="ChEBI" id="CHEBI:456216"/>
        <dbReference type="EC" id="6.3.2.13"/>
    </reaction>
</comment>
<evidence type="ECO:0000259" key="11">
    <source>
        <dbReference type="Pfam" id="PF08245"/>
    </source>
</evidence>
<keyword evidence="5 7" id="KW-0131">Cell cycle</keyword>
<dbReference type="OrthoDB" id="9800958at2"/>
<dbReference type="InterPro" id="IPR000713">
    <property type="entry name" value="Mur_ligase_N"/>
</dbReference>
<organism evidence="12 13">
    <name type="scientific">Thermaurantimonas aggregans</name>
    <dbReference type="NCBI Taxonomy" id="2173829"/>
    <lineage>
        <taxon>Bacteria</taxon>
        <taxon>Pseudomonadati</taxon>
        <taxon>Bacteroidota</taxon>
        <taxon>Flavobacteriia</taxon>
        <taxon>Flavobacteriales</taxon>
        <taxon>Schleiferiaceae</taxon>
        <taxon>Thermaurantimonas</taxon>
    </lineage>
</organism>
<accession>A0A401XLQ7</accession>
<proteinExistence type="inferred from homology"/>
<keyword evidence="7" id="KW-0067">ATP-binding</keyword>
<dbReference type="InterPro" id="IPR036615">
    <property type="entry name" value="Mur_ligase_C_dom_sf"/>
</dbReference>
<dbReference type="SUPFAM" id="SSF53244">
    <property type="entry name" value="MurD-like peptide ligases, peptide-binding domain"/>
    <property type="match status" value="1"/>
</dbReference>
<feature type="binding site" evidence="7">
    <location>
        <begin position="114"/>
        <end position="120"/>
    </location>
    <ligand>
        <name>ATP</name>
        <dbReference type="ChEBI" id="CHEBI:30616"/>
    </ligand>
</feature>
<protein>
    <recommendedName>
        <fullName evidence="7">UDP-N-acetylmuramoyl-L-alanyl-D-glutamate--2,6-diaminopimelate ligase</fullName>
        <ecNumber evidence="7">6.3.2.13</ecNumber>
    </recommendedName>
    <alternativeName>
        <fullName evidence="7">Meso-A2pm-adding enzyme</fullName>
    </alternativeName>
    <alternativeName>
        <fullName evidence="7">Meso-diaminopimelate-adding enzyme</fullName>
    </alternativeName>
    <alternativeName>
        <fullName evidence="7">UDP-MurNAc-L-Ala-D-Glu:meso-diaminopimelate ligase</fullName>
    </alternativeName>
    <alternativeName>
        <fullName evidence="7">UDP-MurNAc-tripeptide synthetase</fullName>
    </alternativeName>
    <alternativeName>
        <fullName evidence="7">UDP-N-acetylmuramyl-tripeptide synthetase</fullName>
    </alternativeName>
</protein>
<keyword evidence="2 7" id="KW-0132">Cell division</keyword>
<feature type="binding site" evidence="7">
    <location>
        <position position="31"/>
    </location>
    <ligand>
        <name>UDP-N-acetyl-alpha-D-muramoyl-L-alanyl-D-glutamate</name>
        <dbReference type="ChEBI" id="CHEBI:83900"/>
    </ligand>
</feature>
<reference evidence="12 13" key="1">
    <citation type="submission" date="2018-11" db="EMBL/GenBank/DDBJ databases">
        <title>Schleiferia aggregans sp. nov., a moderately thermophilic heterotrophic bacterium isolated from microbial mats at a terrestrial hot spring.</title>
        <authorList>
            <person name="Iino T."/>
            <person name="Ohkuma M."/>
            <person name="Haruta S."/>
        </authorList>
    </citation>
    <scope>NUCLEOTIDE SEQUENCE [LARGE SCALE GENOMIC DNA]</scope>
    <source>
        <strain evidence="12 13">LA</strain>
    </source>
</reference>
<feature type="domain" description="Mur ligase N-terminal catalytic" evidence="9">
    <location>
        <begin position="24"/>
        <end position="100"/>
    </location>
</feature>
<comment type="similarity">
    <text evidence="1 7">Belongs to the MurCDEF family. MurE subfamily.</text>
</comment>
<evidence type="ECO:0000256" key="6">
    <source>
        <dbReference type="ARBA" id="ARBA00023316"/>
    </source>
</evidence>
<comment type="caution">
    <text evidence="12">The sequence shown here is derived from an EMBL/GenBank/DDBJ whole genome shotgun (WGS) entry which is preliminary data.</text>
</comment>
<feature type="domain" description="Mur ligase C-terminal" evidence="10">
    <location>
        <begin position="330"/>
        <end position="460"/>
    </location>
</feature>
<feature type="binding site" evidence="7">
    <location>
        <position position="183"/>
    </location>
    <ligand>
        <name>UDP-N-acetyl-alpha-D-muramoyl-L-alanyl-D-glutamate</name>
        <dbReference type="ChEBI" id="CHEBI:83900"/>
    </ligand>
</feature>
<comment type="subcellular location">
    <subcellularLocation>
        <location evidence="7 8">Cytoplasm</location>
    </subcellularLocation>
</comment>
<sequence>MKVLKDILYKVNLKGVRGNLNQTVSEVAFDSRKVVNQSLFVAVAGTNSDGHNYIEQAINSGAMAIVCEHDNNLSEKYPEISFIYVENSARALGVIASNFYGNPSEKLKIVAVTGTNGKTTVTTQLYEVFKKIGFRTGLISTVRVIIHDEELPATHTTPDALSLQKHLAAMADAGVQYCFMEASSHGIHQERLAGTDIAGAVFTNITHDHLDYHKTFANYIAAKQKLFNELPSKAFALYNADDRNGQVMVQNTKAKKYSYALKQMADFHCKIIENNIGGLTLRIGGADVYTALTGEFNAYNLLAVYAVAVLLGVDESLALMAISSLRPVEGRFETLTGPTGQIAIVDYAHTPDALLNVLKTLHESRKHDQQIITVFGCGGDRDKAKRPEMGKIAADWSDRVIITSDNPRSEDPEQIIAEIEAGIELHQRRKCHKITDRREAIRMALSLARKGDVVLVAGKGHEKYQEIKGVKHPFDDKQVILDYYNQL</sequence>
<feature type="domain" description="Mur ligase central" evidence="11">
    <location>
        <begin position="112"/>
        <end position="308"/>
    </location>
</feature>